<dbReference type="EMBL" id="UYSU01032312">
    <property type="protein sequence ID" value="VDL89068.1"/>
    <property type="molecule type" value="Genomic_DNA"/>
</dbReference>
<dbReference type="Proteomes" id="UP000275846">
    <property type="component" value="Unassembled WGS sequence"/>
</dbReference>
<evidence type="ECO:0000313" key="1">
    <source>
        <dbReference type="EMBL" id="VDL89068.1"/>
    </source>
</evidence>
<accession>A0A183SEN5</accession>
<reference evidence="3" key="1">
    <citation type="submission" date="2016-06" db="UniProtKB">
        <authorList>
            <consortium name="WormBaseParasite"/>
        </authorList>
    </citation>
    <scope>IDENTIFICATION</scope>
</reference>
<proteinExistence type="predicted"/>
<gene>
    <name evidence="1" type="ORF">SSLN_LOCUS2683</name>
</gene>
<dbReference type="WBParaSite" id="SSLN_0000277001-mRNA-1">
    <property type="protein sequence ID" value="SSLN_0000277001-mRNA-1"/>
    <property type="gene ID" value="SSLN_0000277001"/>
</dbReference>
<protein>
    <submittedName>
        <fullName evidence="3">Secreted protein</fullName>
    </submittedName>
</protein>
<evidence type="ECO:0000313" key="3">
    <source>
        <dbReference type="WBParaSite" id="SSLN_0000277001-mRNA-1"/>
    </source>
</evidence>
<reference evidence="1 2" key="2">
    <citation type="submission" date="2018-11" db="EMBL/GenBank/DDBJ databases">
        <authorList>
            <consortium name="Pathogen Informatics"/>
        </authorList>
    </citation>
    <scope>NUCLEOTIDE SEQUENCE [LARGE SCALE GENOMIC DNA]</scope>
    <source>
        <strain evidence="1 2">NST_G2</strain>
    </source>
</reference>
<sequence length="96" mass="10730">MVLIMLPTFVEFFGQSRQCEHGGSRVVNTPSTVPTWYPALTCGSWKLGAAQRQHIGNRVDRRVKPSEDIWCRSGCSATKHQSVTYSALRQSSETSE</sequence>
<keyword evidence="2" id="KW-1185">Reference proteome</keyword>
<evidence type="ECO:0000313" key="2">
    <source>
        <dbReference type="Proteomes" id="UP000275846"/>
    </source>
</evidence>
<organism evidence="3">
    <name type="scientific">Schistocephalus solidus</name>
    <name type="common">Tapeworm</name>
    <dbReference type="NCBI Taxonomy" id="70667"/>
    <lineage>
        <taxon>Eukaryota</taxon>
        <taxon>Metazoa</taxon>
        <taxon>Spiralia</taxon>
        <taxon>Lophotrochozoa</taxon>
        <taxon>Platyhelminthes</taxon>
        <taxon>Cestoda</taxon>
        <taxon>Eucestoda</taxon>
        <taxon>Diphyllobothriidea</taxon>
        <taxon>Diphyllobothriidae</taxon>
        <taxon>Schistocephalus</taxon>
    </lineage>
</organism>
<dbReference type="AlphaFoldDB" id="A0A183SEN5"/>
<name>A0A183SEN5_SCHSO</name>